<protein>
    <recommendedName>
        <fullName evidence="1">YbaK/aminoacyl-tRNA synthetase-associated domain-containing protein</fullName>
    </recommendedName>
</protein>
<dbReference type="Gene3D" id="3.90.960.10">
    <property type="entry name" value="YbaK/aminoacyl-tRNA synthetase-associated domain"/>
    <property type="match status" value="1"/>
</dbReference>
<proteinExistence type="predicted"/>
<dbReference type="Pfam" id="PF04073">
    <property type="entry name" value="tRNA_edit"/>
    <property type="match status" value="1"/>
</dbReference>
<accession>A0A7S3LP81</accession>
<feature type="domain" description="YbaK/aminoacyl-tRNA synthetase-associated" evidence="1">
    <location>
        <begin position="23"/>
        <end position="140"/>
    </location>
</feature>
<dbReference type="GO" id="GO:0002161">
    <property type="term" value="F:aminoacyl-tRNA deacylase activity"/>
    <property type="evidence" value="ECO:0007669"/>
    <property type="project" value="InterPro"/>
</dbReference>
<reference evidence="2" key="1">
    <citation type="submission" date="2021-01" db="EMBL/GenBank/DDBJ databases">
        <authorList>
            <person name="Corre E."/>
            <person name="Pelletier E."/>
            <person name="Niang G."/>
            <person name="Scheremetjew M."/>
            <person name="Finn R."/>
            <person name="Kale V."/>
            <person name="Holt S."/>
            <person name="Cochrane G."/>
            <person name="Meng A."/>
            <person name="Brown T."/>
            <person name="Cohen L."/>
        </authorList>
    </citation>
    <scope>NUCLEOTIDE SEQUENCE</scope>
    <source>
        <strain evidence="2">GSBS06</strain>
    </source>
</reference>
<dbReference type="InterPro" id="IPR036754">
    <property type="entry name" value="YbaK/aa-tRNA-synt-asso_dom_sf"/>
</dbReference>
<sequence>MDTRTHEKVLECLKGKSYELLEHEETPTSEDSARVRGATLESGAKAMLVDSRKGSFALFVCSASCKINFKKIKSILGKKSQFAKEESVLDVTNCASGAVPPFGRLFGIQTYCDPSLVSQPEINFNAGLRTKSVCRLRIEDYLDVEKPTIIEFVE</sequence>
<name>A0A7S3LP81_9STRA</name>
<gene>
    <name evidence="2" type="ORF">ASTO00021_LOCUS5416</name>
</gene>
<evidence type="ECO:0000313" key="2">
    <source>
        <dbReference type="EMBL" id="CAE0435132.1"/>
    </source>
</evidence>
<dbReference type="SUPFAM" id="SSF55826">
    <property type="entry name" value="YbaK/ProRS associated domain"/>
    <property type="match status" value="1"/>
</dbReference>
<dbReference type="PANTHER" id="PTHR30411:SF9">
    <property type="entry name" value="MULTIFUNCTIONAL SER_THR-TRNA DEACYLASE PROXP-Y"/>
    <property type="match status" value="1"/>
</dbReference>
<organism evidence="2">
    <name type="scientific">Aplanochytrium stocchinoi</name>
    <dbReference type="NCBI Taxonomy" id="215587"/>
    <lineage>
        <taxon>Eukaryota</taxon>
        <taxon>Sar</taxon>
        <taxon>Stramenopiles</taxon>
        <taxon>Bigyra</taxon>
        <taxon>Labyrinthulomycetes</taxon>
        <taxon>Thraustochytrida</taxon>
        <taxon>Thraustochytriidae</taxon>
        <taxon>Aplanochytrium</taxon>
    </lineage>
</organism>
<evidence type="ECO:0000259" key="1">
    <source>
        <dbReference type="Pfam" id="PF04073"/>
    </source>
</evidence>
<dbReference type="AlphaFoldDB" id="A0A7S3LP81"/>
<dbReference type="InterPro" id="IPR007214">
    <property type="entry name" value="YbaK/aa-tRNA-synth-assoc-dom"/>
</dbReference>
<dbReference type="PANTHER" id="PTHR30411">
    <property type="entry name" value="CYTOPLASMIC PROTEIN"/>
    <property type="match status" value="1"/>
</dbReference>
<dbReference type="EMBL" id="HBIN01007393">
    <property type="protein sequence ID" value="CAE0435132.1"/>
    <property type="molecule type" value="Transcribed_RNA"/>
</dbReference>